<dbReference type="InterPro" id="IPR050553">
    <property type="entry name" value="Thioredoxin_ResA/DsbE_sf"/>
</dbReference>
<proteinExistence type="predicted"/>
<keyword evidence="1" id="KW-0676">Redox-active center</keyword>
<reference evidence="4 5" key="1">
    <citation type="submission" date="2019-02" db="EMBL/GenBank/DDBJ databases">
        <title>Deep-cultivation of Planctomycetes and their phenomic and genomic characterization uncovers novel biology.</title>
        <authorList>
            <person name="Wiegand S."/>
            <person name="Jogler M."/>
            <person name="Boedeker C."/>
            <person name="Pinto D."/>
            <person name="Vollmers J."/>
            <person name="Rivas-Marin E."/>
            <person name="Kohn T."/>
            <person name="Peeters S.H."/>
            <person name="Heuer A."/>
            <person name="Rast P."/>
            <person name="Oberbeckmann S."/>
            <person name="Bunk B."/>
            <person name="Jeske O."/>
            <person name="Meyerdierks A."/>
            <person name="Storesund J.E."/>
            <person name="Kallscheuer N."/>
            <person name="Luecker S."/>
            <person name="Lage O.M."/>
            <person name="Pohl T."/>
            <person name="Merkel B.J."/>
            <person name="Hornburger P."/>
            <person name="Mueller R.-W."/>
            <person name="Bruemmer F."/>
            <person name="Labrenz M."/>
            <person name="Spormann A.M."/>
            <person name="Op den Camp H."/>
            <person name="Overmann J."/>
            <person name="Amann R."/>
            <person name="Jetten M.S.M."/>
            <person name="Mascher T."/>
            <person name="Medema M.H."/>
            <person name="Devos D.P."/>
            <person name="Kaster A.-K."/>
            <person name="Ovreas L."/>
            <person name="Rohde M."/>
            <person name="Galperin M.Y."/>
            <person name="Jogler C."/>
        </authorList>
    </citation>
    <scope>NUCLEOTIDE SEQUENCE [LARGE SCALE GENOMIC DNA]</scope>
    <source>
        <strain evidence="4 5">Pan161</strain>
    </source>
</reference>
<dbReference type="InterPro" id="IPR017937">
    <property type="entry name" value="Thioredoxin_CS"/>
</dbReference>
<gene>
    <name evidence="4" type="primary">resA_1</name>
    <name evidence="4" type="ORF">Pan161_00650</name>
</gene>
<dbReference type="EMBL" id="CP036343">
    <property type="protein sequence ID" value="QDT88449.1"/>
    <property type="molecule type" value="Genomic_DNA"/>
</dbReference>
<dbReference type="OrthoDB" id="279966at2"/>
<dbReference type="Gene3D" id="2.60.40.1120">
    <property type="entry name" value="Carboxypeptidase-like, regulatory domain"/>
    <property type="match status" value="2"/>
</dbReference>
<dbReference type="PANTHER" id="PTHR42852:SF17">
    <property type="entry name" value="THIOREDOXIN-LIKE PROTEIN HI_1115"/>
    <property type="match status" value="1"/>
</dbReference>
<dbReference type="InterPro" id="IPR008969">
    <property type="entry name" value="CarboxyPept-like_regulatory"/>
</dbReference>
<keyword evidence="2" id="KW-0732">Signal</keyword>
<protein>
    <submittedName>
        <fullName evidence="4">Thiol-disulfide oxidoreductase ResA</fullName>
    </submittedName>
</protein>
<dbReference type="AlphaFoldDB" id="A0A517V616"/>
<accession>A0A517V616</accession>
<organism evidence="4 5">
    <name type="scientific">Gimesia algae</name>
    <dbReference type="NCBI Taxonomy" id="2527971"/>
    <lineage>
        <taxon>Bacteria</taxon>
        <taxon>Pseudomonadati</taxon>
        <taxon>Planctomycetota</taxon>
        <taxon>Planctomycetia</taxon>
        <taxon>Planctomycetales</taxon>
        <taxon>Planctomycetaceae</taxon>
        <taxon>Gimesia</taxon>
    </lineage>
</organism>
<evidence type="ECO:0000259" key="3">
    <source>
        <dbReference type="PROSITE" id="PS51352"/>
    </source>
</evidence>
<evidence type="ECO:0000313" key="5">
    <source>
        <dbReference type="Proteomes" id="UP000316855"/>
    </source>
</evidence>
<dbReference type="Pfam" id="PF00578">
    <property type="entry name" value="AhpC-TSA"/>
    <property type="match status" value="1"/>
</dbReference>
<feature type="chain" id="PRO_5022155554" evidence="2">
    <location>
        <begin position="32"/>
        <end position="988"/>
    </location>
</feature>
<evidence type="ECO:0000256" key="2">
    <source>
        <dbReference type="SAM" id="SignalP"/>
    </source>
</evidence>
<dbReference type="InterPro" id="IPR036249">
    <property type="entry name" value="Thioredoxin-like_sf"/>
</dbReference>
<dbReference type="PROSITE" id="PS51352">
    <property type="entry name" value="THIOREDOXIN_2"/>
    <property type="match status" value="1"/>
</dbReference>
<dbReference type="Gene3D" id="3.40.30.10">
    <property type="entry name" value="Glutaredoxin"/>
    <property type="match status" value="1"/>
</dbReference>
<feature type="domain" description="Thioredoxin" evidence="3">
    <location>
        <begin position="850"/>
        <end position="988"/>
    </location>
</feature>
<dbReference type="PROSITE" id="PS00194">
    <property type="entry name" value="THIOREDOXIN_1"/>
    <property type="match status" value="1"/>
</dbReference>
<evidence type="ECO:0000313" key="4">
    <source>
        <dbReference type="EMBL" id="QDT88449.1"/>
    </source>
</evidence>
<dbReference type="Proteomes" id="UP000316855">
    <property type="component" value="Chromosome"/>
</dbReference>
<keyword evidence="5" id="KW-1185">Reference proteome</keyword>
<dbReference type="SUPFAM" id="SSF49464">
    <property type="entry name" value="Carboxypeptidase regulatory domain-like"/>
    <property type="match status" value="2"/>
</dbReference>
<dbReference type="PANTHER" id="PTHR42852">
    <property type="entry name" value="THIOL:DISULFIDE INTERCHANGE PROTEIN DSBE"/>
    <property type="match status" value="1"/>
</dbReference>
<dbReference type="InterPro" id="IPR000866">
    <property type="entry name" value="AhpC/TSA"/>
</dbReference>
<dbReference type="CDD" id="cd02966">
    <property type="entry name" value="TlpA_like_family"/>
    <property type="match status" value="1"/>
</dbReference>
<dbReference type="InterPro" id="IPR013766">
    <property type="entry name" value="Thioredoxin_domain"/>
</dbReference>
<evidence type="ECO:0000256" key="1">
    <source>
        <dbReference type="ARBA" id="ARBA00023284"/>
    </source>
</evidence>
<feature type="signal peptide" evidence="2">
    <location>
        <begin position="1"/>
        <end position="31"/>
    </location>
</feature>
<name>A0A517V616_9PLAN</name>
<dbReference type="RefSeq" id="WP_145223626.1">
    <property type="nucleotide sequence ID" value="NZ_CP036343.1"/>
</dbReference>
<sequence length="988" mass="108240" precursor="true">MSSRLSNTARSSVTLFWTLLPLLISFSQSPAQEKAAEKAHVAQTKRSLEFLVSDENGQPLKEAKLYANVAYLDESSKRKIVNSDLVTNAAGVAKLSLPPGTRSMRVWVSRLNYVSEFVSFGEGPEVEDKKIPTHFEFQLARGTKISGIVVDASGKPVPDVTVSVSVNVGEPDLSSGPQPIISINTEAVTDKAGKWSTNIAPAKRPGDDIKFSLKFTHPDYLSDSAWGELQNQQNLTTAMLRDGSAQIVLRQGVAVKGTVYNTAGDPITKGIIIWHDEPYYGSTVHEVEIGKSGTFETIPLPSGKHPITVVAPGFKPIRQIVDVSKSMDELTFTMKPGKTLTLKIVETSGKPVPKAHVGLRKWNGVESLYNWRHPNVLNSGIPTHADENGVYVWDWAPDDPVTYQIYGGSCAAKEVTLVATEKGHVIKLDRPLIASGKVTDAATGKPVTTFRVIPVIEFRPDFLSTSFDSLVIGKAGKYKITLNSGWYDRRHLIRIEADGYRSALSETSFGLGDGPVAQTFSLERASARKGLVIDRSGKPVSNATIRVGTPSIVPIVQNGESERQGMPDNTSGKGEFQIAATFEPTRIRAAHESGFVEIVRQPEEAIGTLTLQPWATISGRLFQAGKPVADALILFKTLHDRKLGEPRFQDSFYTQTDADGHFKFKQLPPIPGAVQAYLGPWEESPLTSSQSVSLDLQPGEHKTMELGNKGTTVTGTVVATGRGEATLNKNWSLNYLIRRDHGIPLPEDFPELSFDPAGPVQTSWVLDPNFYSWLRSRQHYFVKLSPEGQLQIGGVSPGDYDLVLRLYEQPAGCLVEAVGIRVIPVTVTTDDIKAGNKDLGSIEVACRVGPRVGESMYAYKFTDTTGVEHSIFDLKGRYVLMHVWASWCAPCLKSMPDIQATADQLSEKPLTFVGLNVDQYPEDAKRLVEKNKWNWAQNYLGVQSDMARQLAISSVPVYYLIGPDGKLNASASEWSQMKAALKETFKQD</sequence>
<dbReference type="KEGG" id="gax:Pan161_00650"/>
<dbReference type="SUPFAM" id="SSF52833">
    <property type="entry name" value="Thioredoxin-like"/>
    <property type="match status" value="1"/>
</dbReference>